<dbReference type="EC" id="1.1.1.3" evidence="4 12"/>
<dbReference type="InterPro" id="IPR036291">
    <property type="entry name" value="NAD(P)-bd_dom_sf"/>
</dbReference>
<dbReference type="SUPFAM" id="SSF55347">
    <property type="entry name" value="Glyceraldehyde-3-phosphate dehydrogenase-like, C-terminal domain"/>
    <property type="match status" value="1"/>
</dbReference>
<dbReference type="STRING" id="889306.KP78_04180"/>
<evidence type="ECO:0000256" key="8">
    <source>
        <dbReference type="ARBA" id="ARBA00023002"/>
    </source>
</evidence>
<evidence type="ECO:0000256" key="12">
    <source>
        <dbReference type="RuleBase" id="RU000579"/>
    </source>
</evidence>
<evidence type="ECO:0000256" key="5">
    <source>
        <dbReference type="ARBA" id="ARBA00013376"/>
    </source>
</evidence>
<evidence type="ECO:0000256" key="9">
    <source>
        <dbReference type="ARBA" id="ARBA00023053"/>
    </source>
</evidence>
<evidence type="ECO:0000256" key="3">
    <source>
        <dbReference type="ARBA" id="ARBA00006753"/>
    </source>
</evidence>
<comment type="similarity">
    <text evidence="3 13">Belongs to the homoserine dehydrogenase family.</text>
</comment>
<dbReference type="UniPathway" id="UPA00050">
    <property type="reaction ID" value="UER00063"/>
</dbReference>
<keyword evidence="10 12" id="KW-0486">Methionine biosynthesis</keyword>
<dbReference type="InterPro" id="IPR019811">
    <property type="entry name" value="HDH_CS"/>
</dbReference>
<evidence type="ECO:0000256" key="2">
    <source>
        <dbReference type="ARBA" id="ARBA00005062"/>
    </source>
</evidence>
<comment type="pathway">
    <text evidence="2 12">Amino-acid biosynthesis; L-methionine biosynthesis via de novo pathway; L-homoserine from L-aspartate: step 3/3.</text>
</comment>
<dbReference type="InterPro" id="IPR001342">
    <property type="entry name" value="HDH_cat"/>
</dbReference>
<comment type="caution">
    <text evidence="16">The sequence shown here is derived from an EMBL/GenBank/DDBJ whole genome shotgun (WGS) entry which is preliminary data.</text>
</comment>
<keyword evidence="12" id="KW-0521">NADP</keyword>
<dbReference type="AlphaFoldDB" id="A0A0C2W7Q8"/>
<dbReference type="SUPFAM" id="SSF51735">
    <property type="entry name" value="NAD(P)-binding Rossmann-fold domains"/>
    <property type="match status" value="1"/>
</dbReference>
<evidence type="ECO:0000256" key="6">
    <source>
        <dbReference type="ARBA" id="ARBA00022605"/>
    </source>
</evidence>
<dbReference type="Gene3D" id="3.30.360.10">
    <property type="entry name" value="Dihydrodipicolinate Reductase, domain 2"/>
    <property type="match status" value="1"/>
</dbReference>
<evidence type="ECO:0000256" key="13">
    <source>
        <dbReference type="RuleBase" id="RU004171"/>
    </source>
</evidence>
<dbReference type="GO" id="GO:0050661">
    <property type="term" value="F:NADP binding"/>
    <property type="evidence" value="ECO:0007669"/>
    <property type="project" value="InterPro"/>
</dbReference>
<evidence type="ECO:0000256" key="10">
    <source>
        <dbReference type="ARBA" id="ARBA00023167"/>
    </source>
</evidence>
<dbReference type="OrthoDB" id="9808167at2"/>
<evidence type="ECO:0000256" key="7">
    <source>
        <dbReference type="ARBA" id="ARBA00022697"/>
    </source>
</evidence>
<dbReference type="PANTHER" id="PTHR43331:SF1">
    <property type="entry name" value="HOMOSERINE DEHYDROGENASE"/>
    <property type="match status" value="1"/>
</dbReference>
<dbReference type="GO" id="GO:0009086">
    <property type="term" value="P:methionine biosynthetic process"/>
    <property type="evidence" value="ECO:0007669"/>
    <property type="project" value="UniProtKB-KW"/>
</dbReference>
<comment type="pathway">
    <text evidence="1 12">Amino-acid biosynthesis; L-threonine biosynthesis; L-threonine from L-aspartate: step 3/5.</text>
</comment>
<dbReference type="Pfam" id="PF00742">
    <property type="entry name" value="Homoserine_dh"/>
    <property type="match status" value="1"/>
</dbReference>
<keyword evidence="6 12" id="KW-0028">Amino-acid biosynthesis</keyword>
<protein>
    <recommendedName>
        <fullName evidence="5 12">Homoserine dehydrogenase</fullName>
        <ecNumber evidence="4 12">1.1.1.3</ecNumber>
    </recommendedName>
</protein>
<dbReference type="GO" id="GO:0004412">
    <property type="term" value="F:homoserine dehydrogenase activity"/>
    <property type="evidence" value="ECO:0007669"/>
    <property type="project" value="UniProtKB-EC"/>
</dbReference>
<dbReference type="Proteomes" id="UP000031938">
    <property type="component" value="Unassembled WGS sequence"/>
</dbReference>
<evidence type="ECO:0000256" key="11">
    <source>
        <dbReference type="ARBA" id="ARBA00048841"/>
    </source>
</evidence>
<evidence type="ECO:0000256" key="4">
    <source>
        <dbReference type="ARBA" id="ARBA00013213"/>
    </source>
</evidence>
<dbReference type="UniPathway" id="UPA00051">
    <property type="reaction ID" value="UER00465"/>
</dbReference>
<dbReference type="PATRIC" id="fig|889306.3.peg.420"/>
<sequence>MSTIKAALLGFGTVGQGVYEVIQSHQDELRKILGADVSIEIIFVKDPSKKRDVDCKVTTEIEEVLSTPGLQVVFEAIVGEEPGYSYLQQIIDRGLHVITANKVLFARHGEALLAQAQENGVQIGFEATTAGGTPIIRTLTQLLQVNRIRKIEGILNGTSNYILTKMRQNGTPYAAALEQAQKLGYAEADPSNDVDGSDAFSKLMILSQLAFGKQPQWSQVEKLGIDTVSGTHVALASELGLTFRHVAEIEISGNKTKGYVKPVALTSSHPFSSIDGVDNAVRVTSSIVGEITLQGPGAGKLPTASAMVEDLSYVFQSKLVQRVKPDLDSEEQQEAADQKMLDYFLVITPSSSRVTLGLHPAEVELYETAEKDGETAMIVRATEAAIQTWLLQEAHAHCYSLKGDIKTVKKSLHPVQ</sequence>
<dbReference type="InterPro" id="IPR005106">
    <property type="entry name" value="Asp/hSer_DH_NAD-bd"/>
</dbReference>
<keyword evidence="7 12" id="KW-0791">Threonine biosynthesis</keyword>
<dbReference type="PROSITE" id="PS01042">
    <property type="entry name" value="HOMOSER_DHGENASE"/>
    <property type="match status" value="1"/>
</dbReference>
<dbReference type="GO" id="GO:0009088">
    <property type="term" value="P:threonine biosynthetic process"/>
    <property type="evidence" value="ECO:0007669"/>
    <property type="project" value="UniProtKB-UniPathway"/>
</dbReference>
<keyword evidence="9" id="KW-0915">Sodium</keyword>
<evidence type="ECO:0000313" key="16">
    <source>
        <dbReference type="EMBL" id="KIL52048.1"/>
    </source>
</evidence>
<proteinExistence type="inferred from homology"/>
<evidence type="ECO:0000256" key="1">
    <source>
        <dbReference type="ARBA" id="ARBA00005056"/>
    </source>
</evidence>
<reference evidence="16 17" key="1">
    <citation type="submission" date="2015-01" db="EMBL/GenBank/DDBJ databases">
        <title>Genome sequencing of Jeotgalibacillus soli.</title>
        <authorList>
            <person name="Goh K.M."/>
            <person name="Chan K.-G."/>
            <person name="Yaakop A.S."/>
            <person name="Ee R."/>
            <person name="Gan H.M."/>
            <person name="Chan C.S."/>
        </authorList>
    </citation>
    <scope>NUCLEOTIDE SEQUENCE [LARGE SCALE GENOMIC DNA]</scope>
    <source>
        <strain evidence="16 17">P9</strain>
    </source>
</reference>
<dbReference type="Gene3D" id="3.40.50.720">
    <property type="entry name" value="NAD(P)-binding Rossmann-like Domain"/>
    <property type="match status" value="1"/>
</dbReference>
<name>A0A0C2W7Q8_9BACL</name>
<evidence type="ECO:0000259" key="14">
    <source>
        <dbReference type="Pfam" id="PF00742"/>
    </source>
</evidence>
<comment type="catalytic activity">
    <reaction evidence="11">
        <text>L-homoserine + NADP(+) = L-aspartate 4-semialdehyde + NADPH + H(+)</text>
        <dbReference type="Rhea" id="RHEA:15761"/>
        <dbReference type="ChEBI" id="CHEBI:15378"/>
        <dbReference type="ChEBI" id="CHEBI:57476"/>
        <dbReference type="ChEBI" id="CHEBI:57783"/>
        <dbReference type="ChEBI" id="CHEBI:58349"/>
        <dbReference type="ChEBI" id="CHEBI:537519"/>
        <dbReference type="EC" id="1.1.1.3"/>
    </reaction>
    <physiologicalReaction direction="right-to-left" evidence="11">
        <dbReference type="Rhea" id="RHEA:15763"/>
    </physiologicalReaction>
</comment>
<dbReference type="NCBIfam" id="NF004976">
    <property type="entry name" value="PRK06349.1"/>
    <property type="match status" value="1"/>
</dbReference>
<gene>
    <name evidence="16" type="ORF">KP78_04180</name>
</gene>
<feature type="domain" description="Homoserine dehydrogenase catalytic" evidence="14">
    <location>
        <begin position="134"/>
        <end position="311"/>
    </location>
</feature>
<dbReference type="EMBL" id="JXRP01000006">
    <property type="protein sequence ID" value="KIL52048.1"/>
    <property type="molecule type" value="Genomic_DNA"/>
</dbReference>
<feature type="domain" description="Aspartate/homoserine dehydrogenase NAD-binding" evidence="15">
    <location>
        <begin position="10"/>
        <end position="126"/>
    </location>
</feature>
<dbReference type="PANTHER" id="PTHR43331">
    <property type="entry name" value="HOMOSERINE DEHYDROGENASE"/>
    <property type="match status" value="1"/>
</dbReference>
<keyword evidence="8 12" id="KW-0560">Oxidoreductase</keyword>
<keyword evidence="17" id="KW-1185">Reference proteome</keyword>
<evidence type="ECO:0000259" key="15">
    <source>
        <dbReference type="Pfam" id="PF03447"/>
    </source>
</evidence>
<accession>A0A0C2W7Q8</accession>
<evidence type="ECO:0000313" key="17">
    <source>
        <dbReference type="Proteomes" id="UP000031938"/>
    </source>
</evidence>
<organism evidence="16 17">
    <name type="scientific">Jeotgalibacillus soli</name>
    <dbReference type="NCBI Taxonomy" id="889306"/>
    <lineage>
        <taxon>Bacteria</taxon>
        <taxon>Bacillati</taxon>
        <taxon>Bacillota</taxon>
        <taxon>Bacilli</taxon>
        <taxon>Bacillales</taxon>
        <taxon>Caryophanaceae</taxon>
        <taxon>Jeotgalibacillus</taxon>
    </lineage>
</organism>
<dbReference type="Pfam" id="PF03447">
    <property type="entry name" value="NAD_binding_3"/>
    <property type="match status" value="1"/>
</dbReference>
<dbReference type="FunFam" id="3.30.360.10:FF:000005">
    <property type="entry name" value="Homoserine dehydrogenase"/>
    <property type="match status" value="1"/>
</dbReference>
<dbReference type="RefSeq" id="WP_084219626.1">
    <property type="nucleotide sequence ID" value="NZ_JXRP01000006.1"/>
</dbReference>